<organism evidence="2 3">
    <name type="scientific">Actinoplanes regularis</name>
    <dbReference type="NCBI Taxonomy" id="52697"/>
    <lineage>
        <taxon>Bacteria</taxon>
        <taxon>Bacillati</taxon>
        <taxon>Actinomycetota</taxon>
        <taxon>Actinomycetes</taxon>
        <taxon>Micromonosporales</taxon>
        <taxon>Micromonosporaceae</taxon>
        <taxon>Actinoplanes</taxon>
    </lineage>
</organism>
<dbReference type="Proteomes" id="UP000198415">
    <property type="component" value="Unassembled WGS sequence"/>
</dbReference>
<keyword evidence="3" id="KW-1185">Reference proteome</keyword>
<evidence type="ECO:0000313" key="3">
    <source>
        <dbReference type="Proteomes" id="UP000198415"/>
    </source>
</evidence>
<gene>
    <name evidence="2" type="ORF">SAMN06264365_102640</name>
</gene>
<dbReference type="EMBL" id="FZNR01000002">
    <property type="protein sequence ID" value="SNR47054.1"/>
    <property type="molecule type" value="Genomic_DNA"/>
</dbReference>
<protein>
    <submittedName>
        <fullName evidence="2">Uncharacterized protein</fullName>
    </submittedName>
</protein>
<accession>A0A238WLC9</accession>
<feature type="compositionally biased region" description="Basic residues" evidence="1">
    <location>
        <begin position="76"/>
        <end position="95"/>
    </location>
</feature>
<proteinExistence type="predicted"/>
<reference evidence="2 3" key="1">
    <citation type="submission" date="2017-06" db="EMBL/GenBank/DDBJ databases">
        <authorList>
            <person name="Kim H.J."/>
            <person name="Triplett B.A."/>
        </authorList>
    </citation>
    <scope>NUCLEOTIDE SEQUENCE [LARGE SCALE GENOMIC DNA]</scope>
    <source>
        <strain evidence="2 3">DSM 43151</strain>
    </source>
</reference>
<dbReference type="AlphaFoldDB" id="A0A238WLC9"/>
<sequence>MDRRLAGLDRLLSSVSWRLTGVNRRLPSVDRRLAGVSRLLSSVSWRLAGADRGLSSVSRRLAWANRRLAGPTRVDRRGRHGRLRRSHPGRLRRRTRRRRAVPLLRSRSQIERRVLRTPAVASRPCRERLRGSRTRAAIGRPGRRHRPLPGTVARVHPRPRLFRHRPGSALLRHGPRAALLGHRTTPLEPGLLLGLRSEPTGRPETRLTTRPVRPTRVLRRNGTTRMRRNGAT</sequence>
<evidence type="ECO:0000256" key="1">
    <source>
        <dbReference type="SAM" id="MobiDB-lite"/>
    </source>
</evidence>
<name>A0A238WLC9_9ACTN</name>
<dbReference type="RefSeq" id="WP_143232239.1">
    <property type="nucleotide sequence ID" value="NZ_BOMU01000023.1"/>
</dbReference>
<evidence type="ECO:0000313" key="2">
    <source>
        <dbReference type="EMBL" id="SNR47054.1"/>
    </source>
</evidence>
<feature type="region of interest" description="Disordered" evidence="1">
    <location>
        <begin position="72"/>
        <end position="95"/>
    </location>
</feature>